<name>A0A834BN57_9CHIR</name>
<dbReference type="GO" id="GO:0009653">
    <property type="term" value="P:anatomical structure morphogenesis"/>
    <property type="evidence" value="ECO:0007669"/>
    <property type="project" value="TreeGrafter"/>
</dbReference>
<sequence>MEHHTLPEVKSFILTPDHLGGIEFGLQLLWSAQTFDSPYQLWRATSSYNRKDYSGEYTICLIPCTVQPTQPWVDPGEKPLACTAHAPERFLIPIAFQQTNRPVPVVYSLNTEFQLCNNEKVFLMDPNTADMSLAEMDYKGAFSKGQILYGRVLWNPEQNLNSAYKLQLEKVYLCTGKDGYVPFFDPTGTIYNEGPQYGCIQPNKYLKHRFLLLDRSQPEVTDKYFHDVPFEAHFASDLPDFHVVSSMPGVDGFTLKVDALYKVEAGHQWYLQVIYIIGPDTISGPRVQRSLTAPMKRNRRDLVDPSGRLTLDDSLIYDNEGDQVKNGTNMKSLNLEIQEPVVAASLSQTGASIGSALAAIMLLLLVFLVACFITRKCQKQRKKPPAEDVLEEYPLNTKLDVPKRSPDRVEKNVNRQYCTVRNVNILSDAEGAYAFKGAKVKKLNLEVRVHNNLQDGTEV</sequence>
<proteinExistence type="predicted"/>
<organism evidence="2 3">
    <name type="scientific">Phyllostomus discolor</name>
    <name type="common">pale spear-nosed bat</name>
    <dbReference type="NCBI Taxonomy" id="89673"/>
    <lineage>
        <taxon>Eukaryota</taxon>
        <taxon>Metazoa</taxon>
        <taxon>Chordata</taxon>
        <taxon>Craniata</taxon>
        <taxon>Vertebrata</taxon>
        <taxon>Euteleostomi</taxon>
        <taxon>Mammalia</taxon>
        <taxon>Eutheria</taxon>
        <taxon>Laurasiatheria</taxon>
        <taxon>Chiroptera</taxon>
        <taxon>Yangochiroptera</taxon>
        <taxon>Phyllostomidae</taxon>
        <taxon>Phyllostominae</taxon>
        <taxon>Phyllostomus</taxon>
    </lineage>
</organism>
<keyword evidence="1" id="KW-0472">Membrane</keyword>
<reference evidence="2 3" key="1">
    <citation type="journal article" date="2020" name="Nature">
        <title>Six reference-quality genomes reveal evolution of bat adaptations.</title>
        <authorList>
            <person name="Jebb D."/>
            <person name="Huang Z."/>
            <person name="Pippel M."/>
            <person name="Hughes G.M."/>
            <person name="Lavrichenko K."/>
            <person name="Devanna P."/>
            <person name="Winkler S."/>
            <person name="Jermiin L.S."/>
            <person name="Skirmuntt E.C."/>
            <person name="Katzourakis A."/>
            <person name="Burkitt-Gray L."/>
            <person name="Ray D.A."/>
            <person name="Sullivan K.A.M."/>
            <person name="Roscito J.G."/>
            <person name="Kirilenko B.M."/>
            <person name="Davalos L.M."/>
            <person name="Corthals A.P."/>
            <person name="Power M.L."/>
            <person name="Jones G."/>
            <person name="Ransome R.D."/>
            <person name="Dechmann D.K.N."/>
            <person name="Locatelli A.G."/>
            <person name="Puechmaille S.J."/>
            <person name="Fedrigo O."/>
            <person name="Jarvis E.D."/>
            <person name="Hiller M."/>
            <person name="Vernes S.C."/>
            <person name="Myers E.W."/>
            <person name="Teeling E.C."/>
        </authorList>
    </citation>
    <scope>NUCLEOTIDE SEQUENCE [LARGE SCALE GENOMIC DNA]</scope>
    <source>
        <strain evidence="2">Bat1K_MPI-CBG_1</strain>
    </source>
</reference>
<dbReference type="InterPro" id="IPR051561">
    <property type="entry name" value="FRAS1_ECM"/>
</dbReference>
<dbReference type="EMBL" id="JABVXQ010000001">
    <property type="protein sequence ID" value="KAF6131135.1"/>
    <property type="molecule type" value="Genomic_DNA"/>
</dbReference>
<evidence type="ECO:0000313" key="3">
    <source>
        <dbReference type="Proteomes" id="UP000664940"/>
    </source>
</evidence>
<comment type="caution">
    <text evidence="2">The sequence shown here is derived from an EMBL/GenBank/DDBJ whole genome shotgun (WGS) entry which is preliminary data.</text>
</comment>
<dbReference type="PANTHER" id="PTHR45739">
    <property type="entry name" value="MATRIX PROTEIN, PUTATIVE-RELATED"/>
    <property type="match status" value="1"/>
</dbReference>
<dbReference type="PANTHER" id="PTHR45739:SF1">
    <property type="entry name" value="EXTRACELLULAR MATRIX ORGANIZING PROTEIN FRAS1"/>
    <property type="match status" value="1"/>
</dbReference>
<keyword evidence="1" id="KW-1133">Transmembrane helix</keyword>
<gene>
    <name evidence="2" type="ORF">HJG60_008020</name>
</gene>
<keyword evidence="1" id="KW-0812">Transmembrane</keyword>
<evidence type="ECO:0000313" key="2">
    <source>
        <dbReference type="EMBL" id="KAF6131135.1"/>
    </source>
</evidence>
<evidence type="ECO:0000256" key="1">
    <source>
        <dbReference type="SAM" id="Phobius"/>
    </source>
</evidence>
<accession>A0A834BN57</accession>
<protein>
    <recommendedName>
        <fullName evidence="4">Extracellular matrix protein FRAS1</fullName>
    </recommendedName>
</protein>
<evidence type="ECO:0008006" key="4">
    <source>
        <dbReference type="Google" id="ProtNLM"/>
    </source>
</evidence>
<dbReference type="AlphaFoldDB" id="A0A834BN57"/>
<dbReference type="Proteomes" id="UP000664940">
    <property type="component" value="Unassembled WGS sequence"/>
</dbReference>
<feature type="transmembrane region" description="Helical" evidence="1">
    <location>
        <begin position="353"/>
        <end position="373"/>
    </location>
</feature>